<comment type="function">
    <text evidence="12">S-adenosyl-L-methionine-dependent pseudouridine N(1)-methyltransferase that methylates a pseudouridine in 18S rRNA. Involved the biosynthesis of the hypermodified N1-methyl-N3-(3-amino-3-carboxypropyl) pseudouridine (m1acp3-Psi) conserved in eukaryotic 18S rRNA. Also has an essential role in 40S ribosomal subunit biogenesis independent on its methyltransferase activity, facilitating the incorporation of ribosomal protein S19 during the formation of pre-ribosomes.</text>
</comment>
<dbReference type="PANTHER" id="PTHR12636">
    <property type="entry name" value="NEP1/MRA1"/>
    <property type="match status" value="1"/>
</dbReference>
<evidence type="ECO:0000256" key="2">
    <source>
        <dbReference type="ARBA" id="ARBA00008115"/>
    </source>
</evidence>
<evidence type="ECO:0000256" key="10">
    <source>
        <dbReference type="ARBA" id="ARBA00023242"/>
    </source>
</evidence>
<evidence type="ECO:0000313" key="15">
    <source>
        <dbReference type="EMBL" id="RWS26637.1"/>
    </source>
</evidence>
<keyword evidence="5" id="KW-0489">Methyltransferase</keyword>
<evidence type="ECO:0000256" key="3">
    <source>
        <dbReference type="ARBA" id="ARBA00022517"/>
    </source>
</evidence>
<evidence type="ECO:0000313" key="16">
    <source>
        <dbReference type="Proteomes" id="UP000288716"/>
    </source>
</evidence>
<dbReference type="PANTHER" id="PTHR12636:SF5">
    <property type="entry name" value="RIBOSOMAL RNA SMALL SUBUNIT METHYLTRANSFERASE NEP1"/>
    <property type="match status" value="1"/>
</dbReference>
<keyword evidence="9" id="KW-0694">RNA-binding</keyword>
<comment type="subcellular location">
    <subcellularLocation>
        <location evidence="1">Nucleus</location>
        <location evidence="1">Nucleolus</location>
    </subcellularLocation>
</comment>
<dbReference type="AlphaFoldDB" id="A0A443SGI0"/>
<dbReference type="CDD" id="cd18088">
    <property type="entry name" value="Nep1-like"/>
    <property type="match status" value="1"/>
</dbReference>
<dbReference type="GO" id="GO:0070475">
    <property type="term" value="P:rRNA base methylation"/>
    <property type="evidence" value="ECO:0007669"/>
    <property type="project" value="InterPro"/>
</dbReference>
<dbReference type="VEuPathDB" id="VectorBase:LDEU005401"/>
<dbReference type="EMBL" id="NCKV01002597">
    <property type="protein sequence ID" value="RWS26637.1"/>
    <property type="molecule type" value="Genomic_DNA"/>
</dbReference>
<evidence type="ECO:0000256" key="11">
    <source>
        <dbReference type="ARBA" id="ARBA00050871"/>
    </source>
</evidence>
<dbReference type="Pfam" id="PF03587">
    <property type="entry name" value="EMG1"/>
    <property type="match status" value="1"/>
</dbReference>
<dbReference type="STRING" id="299467.A0A443SGI0"/>
<evidence type="ECO:0000256" key="7">
    <source>
        <dbReference type="ARBA" id="ARBA00022691"/>
    </source>
</evidence>
<protein>
    <recommendedName>
        <fullName evidence="13">18S rRNA (pseudouridine-N1)-methyltransferase</fullName>
    </recommendedName>
</protein>
<keyword evidence="16" id="KW-1185">Reference proteome</keyword>
<evidence type="ECO:0000256" key="12">
    <source>
        <dbReference type="ARBA" id="ARBA00053784"/>
    </source>
</evidence>
<keyword evidence="8" id="KW-0699">rRNA-binding</keyword>
<dbReference type="SUPFAM" id="SSF75217">
    <property type="entry name" value="alpha/beta knot"/>
    <property type="match status" value="1"/>
</dbReference>
<feature type="region of interest" description="Disordered" evidence="14">
    <location>
        <begin position="1"/>
        <end position="33"/>
    </location>
</feature>
<evidence type="ECO:0000256" key="4">
    <source>
        <dbReference type="ARBA" id="ARBA00022552"/>
    </source>
</evidence>
<dbReference type="Gene3D" id="3.40.1280.10">
    <property type="match status" value="1"/>
</dbReference>
<organism evidence="15 16">
    <name type="scientific">Leptotrombidium deliense</name>
    <dbReference type="NCBI Taxonomy" id="299467"/>
    <lineage>
        <taxon>Eukaryota</taxon>
        <taxon>Metazoa</taxon>
        <taxon>Ecdysozoa</taxon>
        <taxon>Arthropoda</taxon>
        <taxon>Chelicerata</taxon>
        <taxon>Arachnida</taxon>
        <taxon>Acari</taxon>
        <taxon>Acariformes</taxon>
        <taxon>Trombidiformes</taxon>
        <taxon>Prostigmata</taxon>
        <taxon>Anystina</taxon>
        <taxon>Parasitengona</taxon>
        <taxon>Trombiculoidea</taxon>
        <taxon>Trombiculidae</taxon>
        <taxon>Leptotrombidium</taxon>
    </lineage>
</organism>
<proteinExistence type="inferred from homology"/>
<evidence type="ECO:0000256" key="1">
    <source>
        <dbReference type="ARBA" id="ARBA00004604"/>
    </source>
</evidence>
<dbReference type="Proteomes" id="UP000288716">
    <property type="component" value="Unassembled WGS sequence"/>
</dbReference>
<accession>A0A443SGI0</accession>
<dbReference type="GO" id="GO:0019843">
    <property type="term" value="F:rRNA binding"/>
    <property type="evidence" value="ECO:0007669"/>
    <property type="project" value="UniProtKB-KW"/>
</dbReference>
<comment type="catalytic activity">
    <reaction evidence="11">
        <text>a pseudouridine in rRNA + S-adenosyl-L-methionine = an N(1)-methylpseudouridine in rRNA + S-adenosyl-L-homocysteine + H(+)</text>
        <dbReference type="Rhea" id="RHEA:46696"/>
        <dbReference type="Rhea" id="RHEA-COMP:11634"/>
        <dbReference type="Rhea" id="RHEA-COMP:13933"/>
        <dbReference type="ChEBI" id="CHEBI:15378"/>
        <dbReference type="ChEBI" id="CHEBI:57856"/>
        <dbReference type="ChEBI" id="CHEBI:59789"/>
        <dbReference type="ChEBI" id="CHEBI:65314"/>
        <dbReference type="ChEBI" id="CHEBI:74890"/>
    </reaction>
</comment>
<keyword evidence="6" id="KW-0808">Transferase</keyword>
<comment type="caution">
    <text evidence="15">The sequence shown here is derived from an EMBL/GenBank/DDBJ whole genome shotgun (WGS) entry which is preliminary data.</text>
</comment>
<dbReference type="GO" id="GO:0032040">
    <property type="term" value="C:small-subunit processome"/>
    <property type="evidence" value="ECO:0007669"/>
    <property type="project" value="TreeGrafter"/>
</dbReference>
<name>A0A443SGI0_9ACAR</name>
<sequence>MSSKRKNDDNETGEHEQETHESVESMHPHSVPKDKQLRQKLFKNAKNDSQRLIIILEKANLEAVSLGKKFELLNCDDHMNQIRKYKKDPAFCRPDITHQCLLMLFDSPLNRAGLLQVFIHTQQNILIEIDPQTRLPRTFKRFANLMVQLLHKLGIRSTNGPNKLMKVIKNPITSHLPIGCRKIGTTFQSKNLVHPKDLVPSDDSPVAIVIGAMAHGQVDVDYVEDTVSISQYPLSAALACTKIVSAFEEAWGIH</sequence>
<reference evidence="15 16" key="1">
    <citation type="journal article" date="2018" name="Gigascience">
        <title>Genomes of trombidid mites reveal novel predicted allergens and laterally-transferred genes associated with secondary metabolism.</title>
        <authorList>
            <person name="Dong X."/>
            <person name="Chaisiri K."/>
            <person name="Xia D."/>
            <person name="Armstrong S.D."/>
            <person name="Fang Y."/>
            <person name="Donnelly M.J."/>
            <person name="Kadowaki T."/>
            <person name="McGarry J.W."/>
            <person name="Darby A.C."/>
            <person name="Makepeace B.L."/>
        </authorList>
    </citation>
    <scope>NUCLEOTIDE SEQUENCE [LARGE SCALE GENOMIC DNA]</scope>
    <source>
        <strain evidence="15">UoL-UT</strain>
    </source>
</reference>
<keyword evidence="3" id="KW-0690">Ribosome biogenesis</keyword>
<evidence type="ECO:0000256" key="9">
    <source>
        <dbReference type="ARBA" id="ARBA00022884"/>
    </source>
</evidence>
<comment type="similarity">
    <text evidence="2">Belongs to the class IV-like SAM-binding methyltransferase superfamily. RNA methyltransferase NEP1 family.</text>
</comment>
<gene>
    <name evidence="15" type="ORF">B4U80_07207</name>
</gene>
<evidence type="ECO:0000256" key="5">
    <source>
        <dbReference type="ARBA" id="ARBA00022603"/>
    </source>
</evidence>
<keyword evidence="4" id="KW-0698">rRNA processing</keyword>
<dbReference type="GO" id="GO:0070037">
    <property type="term" value="F:rRNA (pseudouridine) methyltransferase activity"/>
    <property type="evidence" value="ECO:0007669"/>
    <property type="project" value="InterPro"/>
</dbReference>
<keyword evidence="7" id="KW-0949">S-adenosyl-L-methionine</keyword>
<dbReference type="InterPro" id="IPR029026">
    <property type="entry name" value="tRNA_m1G_MTases_N"/>
</dbReference>
<evidence type="ECO:0000256" key="8">
    <source>
        <dbReference type="ARBA" id="ARBA00022730"/>
    </source>
</evidence>
<keyword evidence="10" id="KW-0539">Nucleus</keyword>
<dbReference type="OrthoDB" id="269804at2759"/>
<evidence type="ECO:0000256" key="6">
    <source>
        <dbReference type="ARBA" id="ARBA00022679"/>
    </source>
</evidence>
<evidence type="ECO:0000256" key="14">
    <source>
        <dbReference type="SAM" id="MobiDB-lite"/>
    </source>
</evidence>
<dbReference type="FunFam" id="3.40.1280.10:FF:000003">
    <property type="entry name" value="Ribosomal RNA small subunit methyltransferase"/>
    <property type="match status" value="1"/>
</dbReference>
<dbReference type="InterPro" id="IPR029028">
    <property type="entry name" value="Alpha/beta_knot_MTases"/>
</dbReference>
<dbReference type="InterPro" id="IPR005304">
    <property type="entry name" value="Rbsml_bgen_MeTrfase_EMG1/NEP1"/>
</dbReference>
<evidence type="ECO:0000256" key="13">
    <source>
        <dbReference type="ARBA" id="ARBA00081469"/>
    </source>
</evidence>